<reference evidence="2" key="1">
    <citation type="submission" date="2020-09" db="EMBL/GenBank/DDBJ databases">
        <authorList>
            <person name="Kikuchi T."/>
        </authorList>
    </citation>
    <scope>NUCLEOTIDE SEQUENCE</scope>
    <source>
        <strain evidence="2">SH1</strain>
    </source>
</reference>
<keyword evidence="3" id="KW-1185">Reference proteome</keyword>
<evidence type="ECO:0000313" key="2">
    <source>
        <dbReference type="EMBL" id="CAD5207637.1"/>
    </source>
</evidence>
<comment type="caution">
    <text evidence="2">The sequence shown here is derived from an EMBL/GenBank/DDBJ whole genome shotgun (WGS) entry which is preliminary data.</text>
</comment>
<feature type="domain" description="DUF7754" evidence="1">
    <location>
        <begin position="309"/>
        <end position="371"/>
    </location>
</feature>
<gene>
    <name evidence="2" type="ORF">BOKJ2_LOCUS2297</name>
</gene>
<dbReference type="InterPro" id="IPR056656">
    <property type="entry name" value="DUF7754"/>
</dbReference>
<sequence length="755" mass="86628">MMDDCYHEESKHNAENLNQWSNATCPDDYEELAQAVSNTNLQTGLSDPEVRLLLEEQEKINKAVMALEEVDIEVPKRLGVSINCDGEKLLYDDTTASENEYSYFFKDLYLKFILNDAEGYVEVRTDYPTSYTEWEVVAQVRFSTSTNLSSFKVVDGAVFSFGKYDRPVRLELDHSKGQINAIRVDMRLIRYNFEKVSPSFFRDTDVTITFDDGKDDIYSYKNFLQLYSFGLANMIKQSTEFDAYANPIIHLPAEDRPLVTELLVYLGPNIRPIHPRFVKLCHAAKKYASQTVLIDAAKYFLQHCSPYMSSLTQRVTEAIHCNLGEEVIPKLIFDAVKNKEWSKVISQVSEPSTLFSEDVYNNFVAPACIQAQKKRNFEFPTKEQLILRARTASDPNVVKLTYSGVTVLAHEGVLQAQSMAKFGTSADLEAREYYPIFSVATREYLQKLHINLEHFLNEFLDFAYYGKGVCNKCIKPMLIFAHDNELKFLKAKMEEAIMREPPITSTMLKEHFVLASKYNLENLMRLSLLRSEGHYLSLAQELINMTGVVNELSLSTMRKLADRLCSRWSLVDWKMAECNATRKTCRRLFLGSGRPMERITDPTPTHVTNTVGVGLAGNNNRNVNVVQIHYSTLIHNSHQNGSLTALKHYGIVLRKKPVEIKKGRLPRFQLMGPIKYKEACLMVRKSLPPAKKRRQSERQIDCIISRILTDEFNETEACFTPYYLYTAIGFKVLKNDFIPMKATQFYSYFTVKDAD</sequence>
<dbReference type="AlphaFoldDB" id="A0A811JWL2"/>
<proteinExistence type="predicted"/>
<dbReference type="Proteomes" id="UP000614601">
    <property type="component" value="Unassembled WGS sequence"/>
</dbReference>
<evidence type="ECO:0000313" key="3">
    <source>
        <dbReference type="Proteomes" id="UP000614601"/>
    </source>
</evidence>
<evidence type="ECO:0000259" key="1">
    <source>
        <dbReference type="Pfam" id="PF24937"/>
    </source>
</evidence>
<dbReference type="Proteomes" id="UP000783686">
    <property type="component" value="Unassembled WGS sequence"/>
</dbReference>
<name>A0A811JWL2_9BILA</name>
<protein>
    <recommendedName>
        <fullName evidence="1">DUF7754 domain-containing protein</fullName>
    </recommendedName>
</protein>
<organism evidence="2 3">
    <name type="scientific">Bursaphelenchus okinawaensis</name>
    <dbReference type="NCBI Taxonomy" id="465554"/>
    <lineage>
        <taxon>Eukaryota</taxon>
        <taxon>Metazoa</taxon>
        <taxon>Ecdysozoa</taxon>
        <taxon>Nematoda</taxon>
        <taxon>Chromadorea</taxon>
        <taxon>Rhabditida</taxon>
        <taxon>Tylenchina</taxon>
        <taxon>Tylenchomorpha</taxon>
        <taxon>Aphelenchoidea</taxon>
        <taxon>Aphelenchoididae</taxon>
        <taxon>Bursaphelenchus</taxon>
    </lineage>
</organism>
<dbReference type="EMBL" id="CAJFCW020000001">
    <property type="protein sequence ID" value="CAG9086336.1"/>
    <property type="molecule type" value="Genomic_DNA"/>
</dbReference>
<accession>A0A811JWL2</accession>
<dbReference type="Pfam" id="PF24937">
    <property type="entry name" value="DUF7754"/>
    <property type="match status" value="1"/>
</dbReference>
<dbReference type="EMBL" id="CAJFDH010000001">
    <property type="protein sequence ID" value="CAD5207637.1"/>
    <property type="molecule type" value="Genomic_DNA"/>
</dbReference>